<accession>A0A1H9Y4E2</accession>
<gene>
    <name evidence="7" type="ORF">SAMN02583745_00045</name>
</gene>
<dbReference type="GO" id="GO:0005829">
    <property type="term" value="C:cytosol"/>
    <property type="evidence" value="ECO:0007669"/>
    <property type="project" value="TreeGrafter"/>
</dbReference>
<dbReference type="STRING" id="1123402.SAMN02583745_00045"/>
<evidence type="ECO:0000313" key="8">
    <source>
        <dbReference type="Proteomes" id="UP000242642"/>
    </source>
</evidence>
<dbReference type="GO" id="GO:0005524">
    <property type="term" value="F:ATP binding"/>
    <property type="evidence" value="ECO:0007669"/>
    <property type="project" value="UniProtKB-KW"/>
</dbReference>
<name>A0A1H9Y4E2_9GAMM</name>
<evidence type="ECO:0000313" key="7">
    <source>
        <dbReference type="EMBL" id="SES63648.1"/>
    </source>
</evidence>
<dbReference type="PANTHER" id="PTHR42918">
    <property type="entry name" value="LYSYL-TRNA SYNTHETASE"/>
    <property type="match status" value="1"/>
</dbReference>
<evidence type="ECO:0000259" key="6">
    <source>
        <dbReference type="PROSITE" id="PS50862"/>
    </source>
</evidence>
<evidence type="ECO:0000256" key="3">
    <source>
        <dbReference type="ARBA" id="ARBA00022741"/>
    </source>
</evidence>
<dbReference type="NCBIfam" id="TIGR00462">
    <property type="entry name" value="genX"/>
    <property type="match status" value="1"/>
</dbReference>
<dbReference type="PROSITE" id="PS50862">
    <property type="entry name" value="AA_TRNA_LIGASE_II"/>
    <property type="match status" value="1"/>
</dbReference>
<dbReference type="GO" id="GO:0004824">
    <property type="term" value="F:lysine-tRNA ligase activity"/>
    <property type="evidence" value="ECO:0007669"/>
    <property type="project" value="InterPro"/>
</dbReference>
<feature type="domain" description="Aminoacyl-transfer RNA synthetases class-II family profile" evidence="6">
    <location>
        <begin position="26"/>
        <end position="327"/>
    </location>
</feature>
<protein>
    <submittedName>
        <fullName evidence="7">Lysyl-tRNA synthetase, class 2</fullName>
    </submittedName>
</protein>
<evidence type="ECO:0000256" key="2">
    <source>
        <dbReference type="ARBA" id="ARBA00022598"/>
    </source>
</evidence>
<dbReference type="SUPFAM" id="SSF55681">
    <property type="entry name" value="Class II aaRS and biotin synthetases"/>
    <property type="match status" value="1"/>
</dbReference>
<dbReference type="Pfam" id="PF00152">
    <property type="entry name" value="tRNA-synt_2"/>
    <property type="match status" value="1"/>
</dbReference>
<sequence length="331" mass="38097">MENKLNMSEQNINWQPTATNTILVKRAELMHKVRQFFVSRGILEVETPSLSQSAVTDKHLHSFKTHFLAPNSSKEEPLYLITSPEYHMKRMVASGSGAIFQICKCFRNEEAGRLHNPEFTMLEWYRPFYTMLNLINEVDDLLQYILETQPSEHLSYRHAMQLHLQIDPLDSTLSTLQNKAHKLGWDGALLEQDRDTLLQFLFSIGVEPKIGQERPIVIYHFPASQAALAKLSDVDHRVAERFEFYYKGIELANGFHELTCPIEQRKRFELDNIQRQKSNLELMPIDEFLLAALVHGMPPTSGVALGLDRLFMLALNKTSIKEVLAYPVELS</sequence>
<organism evidence="7 8">
    <name type="scientific">Thorsellia anophelis DSM 18579</name>
    <dbReference type="NCBI Taxonomy" id="1123402"/>
    <lineage>
        <taxon>Bacteria</taxon>
        <taxon>Pseudomonadati</taxon>
        <taxon>Pseudomonadota</taxon>
        <taxon>Gammaproteobacteria</taxon>
        <taxon>Enterobacterales</taxon>
        <taxon>Thorselliaceae</taxon>
        <taxon>Thorsellia</taxon>
    </lineage>
</organism>
<dbReference type="Gene3D" id="3.30.930.10">
    <property type="entry name" value="Bira Bifunctional Protein, Domain 2"/>
    <property type="match status" value="1"/>
</dbReference>
<dbReference type="InterPro" id="IPR004525">
    <property type="entry name" value="EpmA"/>
</dbReference>
<keyword evidence="3" id="KW-0547">Nucleotide-binding</keyword>
<keyword evidence="7" id="KW-0030">Aminoacyl-tRNA synthetase</keyword>
<dbReference type="InterPro" id="IPR004364">
    <property type="entry name" value="Aa-tRNA-synt_II"/>
</dbReference>
<dbReference type="AlphaFoldDB" id="A0A1H9Y4E2"/>
<comment type="subunit">
    <text evidence="1">Homodimer.</text>
</comment>
<comment type="catalytic activity">
    <reaction evidence="5">
        <text>D-beta-lysine + L-lysyl-[protein] + ATP = N(6)-((3R)-3,6-diaminohexanoyl)-L-lysyl-[protein] + AMP + diphosphate + H(+)</text>
        <dbReference type="Rhea" id="RHEA:83435"/>
        <dbReference type="Rhea" id="RHEA-COMP:9752"/>
        <dbReference type="Rhea" id="RHEA-COMP:20131"/>
        <dbReference type="ChEBI" id="CHEBI:15378"/>
        <dbReference type="ChEBI" id="CHEBI:29969"/>
        <dbReference type="ChEBI" id="CHEBI:30616"/>
        <dbReference type="ChEBI" id="CHEBI:33019"/>
        <dbReference type="ChEBI" id="CHEBI:84138"/>
        <dbReference type="ChEBI" id="CHEBI:156053"/>
        <dbReference type="ChEBI" id="CHEBI:456215"/>
    </reaction>
    <physiologicalReaction direction="left-to-right" evidence="5">
        <dbReference type="Rhea" id="RHEA:83436"/>
    </physiologicalReaction>
</comment>
<evidence type="ECO:0000256" key="1">
    <source>
        <dbReference type="ARBA" id="ARBA00011738"/>
    </source>
</evidence>
<evidence type="ECO:0000256" key="4">
    <source>
        <dbReference type="ARBA" id="ARBA00022840"/>
    </source>
</evidence>
<reference evidence="8" key="1">
    <citation type="submission" date="2016-10" db="EMBL/GenBank/DDBJ databases">
        <authorList>
            <person name="Varghese N."/>
            <person name="Submissions S."/>
        </authorList>
    </citation>
    <scope>NUCLEOTIDE SEQUENCE [LARGE SCALE GENOMIC DNA]</scope>
    <source>
        <strain evidence="8">DSM 18579</strain>
    </source>
</reference>
<evidence type="ECO:0000256" key="5">
    <source>
        <dbReference type="ARBA" id="ARBA00052794"/>
    </source>
</evidence>
<dbReference type="Proteomes" id="UP000242642">
    <property type="component" value="Unassembled WGS sequence"/>
</dbReference>
<proteinExistence type="predicted"/>
<keyword evidence="8" id="KW-1185">Reference proteome</keyword>
<dbReference type="NCBIfam" id="NF006828">
    <property type="entry name" value="PRK09350.1"/>
    <property type="match status" value="1"/>
</dbReference>
<keyword evidence="4" id="KW-0067">ATP-binding</keyword>
<dbReference type="FunFam" id="3.30.930.10:FF:000017">
    <property type="entry name" value="Elongation factor P--(R)-beta-lysine ligase"/>
    <property type="match status" value="1"/>
</dbReference>
<dbReference type="InterPro" id="IPR018149">
    <property type="entry name" value="Lys-tRNA-synth_II_C"/>
</dbReference>
<keyword evidence="2" id="KW-0436">Ligase</keyword>
<dbReference type="InterPro" id="IPR045864">
    <property type="entry name" value="aa-tRNA-synth_II/BPL/LPL"/>
</dbReference>
<dbReference type="GO" id="GO:0006430">
    <property type="term" value="P:lysyl-tRNA aminoacylation"/>
    <property type="evidence" value="ECO:0007669"/>
    <property type="project" value="InterPro"/>
</dbReference>
<dbReference type="PANTHER" id="PTHR42918:SF6">
    <property type="entry name" value="ELONGATION FACTOR P--(R)-BETA-LYSINE LIGASE"/>
    <property type="match status" value="1"/>
</dbReference>
<dbReference type="PRINTS" id="PR00982">
    <property type="entry name" value="TRNASYNTHLYS"/>
</dbReference>
<dbReference type="EMBL" id="FOHV01000001">
    <property type="protein sequence ID" value="SES63648.1"/>
    <property type="molecule type" value="Genomic_DNA"/>
</dbReference>
<dbReference type="InterPro" id="IPR006195">
    <property type="entry name" value="aa-tRNA-synth_II"/>
</dbReference>
<dbReference type="GO" id="GO:0000049">
    <property type="term" value="F:tRNA binding"/>
    <property type="evidence" value="ECO:0007669"/>
    <property type="project" value="TreeGrafter"/>
</dbReference>